<dbReference type="AlphaFoldDB" id="A0A084GC57"/>
<dbReference type="InterPro" id="IPR052895">
    <property type="entry name" value="HetReg/Transcr_Mod"/>
</dbReference>
<keyword evidence="4" id="KW-1185">Reference proteome</keyword>
<dbReference type="Pfam" id="PF06985">
    <property type="entry name" value="HET"/>
    <property type="match status" value="1"/>
</dbReference>
<evidence type="ECO:0000313" key="4">
    <source>
        <dbReference type="Proteomes" id="UP000028545"/>
    </source>
</evidence>
<dbReference type="Proteomes" id="UP000028545">
    <property type="component" value="Unassembled WGS sequence"/>
</dbReference>
<dbReference type="Gene3D" id="3.40.50.720">
    <property type="entry name" value="NAD(P)-binding Rossmann-like Domain"/>
    <property type="match status" value="1"/>
</dbReference>
<protein>
    <recommendedName>
        <fullName evidence="5">NmrA-like domain-containing protein</fullName>
    </recommendedName>
</protein>
<dbReference type="EMBL" id="JOWA01000086">
    <property type="protein sequence ID" value="KEZ44919.1"/>
    <property type="molecule type" value="Genomic_DNA"/>
</dbReference>
<dbReference type="GeneID" id="27721349"/>
<feature type="domain" description="Heterokaryon incompatibility" evidence="2">
    <location>
        <begin position="66"/>
        <end position="203"/>
    </location>
</feature>
<dbReference type="InterPro" id="IPR036291">
    <property type="entry name" value="NAD(P)-bd_dom_sf"/>
</dbReference>
<feature type="domain" description="NmrA-like" evidence="1">
    <location>
        <begin position="638"/>
        <end position="882"/>
    </location>
</feature>
<dbReference type="InterPro" id="IPR008030">
    <property type="entry name" value="NmrA-like"/>
</dbReference>
<comment type="caution">
    <text evidence="3">The sequence shown here is derived from an EMBL/GenBank/DDBJ whole genome shotgun (WGS) entry which is preliminary data.</text>
</comment>
<gene>
    <name evidence="3" type="ORF">SAPIO_CDS2277</name>
</gene>
<sequence length="941" mass="107002">MSAPQGSKQLLLHQELYQSLKPNQTRVLRIHPSTDAESQIECDLVIVTLAQKMGATSADGTTIIPYEALSYTWGGPGAPKSITLNSISYPVSKNLHDALRHIRLPNKERYLWADACCINQEDIEEKEIQVAMMFNIYLKASQTVIWFGLPTPEDTKVFKLIGSINSMSAYERSEACRDPETRAAARNFIETKPWFQRTWVRQEAHASRKIVPMCGPHSCSYKAFERTMDELMPDMADPLNSFDPHRDPSEPVHKAKMIYALFKRDCDTYHFPEKQMEDMWFHLIMRSTLYDSTLPHDKVYAVLGIVAKMTKRGGQRWHVDVLDSTETFPGIDYSKSVSIVFQDFTKHAINTSGHLGCLSIFQDREKVMGGDDNLPSWAIDLRRNAPRFKVPLEMYSLSRSLKTSLIDQNYDDHGRLRLWGRRLGTVSSVDSPWKDGLQREVSWRSRSGGLESCFSTNDRWFPKEGNKGMEETFKILEKLCSYVWVEVAPTPRRLYAELSRDGFEEFSEERHRCFAFASHQVWESDLIVHLFGADVPFLLRYVQDNEYIFLGPVVLVLGRIKKLKDRDMFRYSMADHDPRGSSEFYVLVYPSKLSSENIPPAQFRPDDPYSMRNTANKNSALLSFKTLQYFDQFVMAHAVFVCGATGTQGGAVTRHLRQASIPVHALVRDPSKASQLRDIGVTIFQGSYDDDKALRDAIKGCKSAFLNFAPSFTDLAEELRHAKAVLTASRDAGVKHIVYSSSFGLDEEKVTRPGLDPDGIVAKVYRIKKDIIREVAGFDSYTILRPAKFMTDLIGPRAAWFGDLRRTGIFETALRRGEASPYVDPDDIGAFASAALLDLKKFAGHRVDVFTAMLTPEELVSMLAKTTEKKMSVRYLSDDELEERKKTNLFLEAQITMRDTSAMADMDFVRSWGVPLGSFQAFLEREKKDLYETYVQLSPGP</sequence>
<name>A0A084GC57_PSEDA</name>
<dbReference type="PANTHER" id="PTHR24148:SF64">
    <property type="entry name" value="HETEROKARYON INCOMPATIBILITY DOMAIN-CONTAINING PROTEIN"/>
    <property type="match status" value="1"/>
</dbReference>
<dbReference type="VEuPathDB" id="FungiDB:SAPIO_CDS2277"/>
<dbReference type="HOGENOM" id="CLU_311948_0_0_1"/>
<dbReference type="OrthoDB" id="300709at2759"/>
<accession>A0A084GC57</accession>
<dbReference type="KEGG" id="sapo:SAPIO_CDS2277"/>
<dbReference type="RefSeq" id="XP_016644718.1">
    <property type="nucleotide sequence ID" value="XM_016785342.1"/>
</dbReference>
<evidence type="ECO:0000259" key="1">
    <source>
        <dbReference type="Pfam" id="PF05368"/>
    </source>
</evidence>
<organism evidence="3 4">
    <name type="scientific">Pseudallescheria apiosperma</name>
    <name type="common">Scedosporium apiospermum</name>
    <dbReference type="NCBI Taxonomy" id="563466"/>
    <lineage>
        <taxon>Eukaryota</taxon>
        <taxon>Fungi</taxon>
        <taxon>Dikarya</taxon>
        <taxon>Ascomycota</taxon>
        <taxon>Pezizomycotina</taxon>
        <taxon>Sordariomycetes</taxon>
        <taxon>Hypocreomycetidae</taxon>
        <taxon>Microascales</taxon>
        <taxon>Microascaceae</taxon>
        <taxon>Scedosporium</taxon>
    </lineage>
</organism>
<dbReference type="PANTHER" id="PTHR24148">
    <property type="entry name" value="ANKYRIN REPEAT DOMAIN-CONTAINING PROTEIN 39 HOMOLOG-RELATED"/>
    <property type="match status" value="1"/>
</dbReference>
<evidence type="ECO:0008006" key="5">
    <source>
        <dbReference type="Google" id="ProtNLM"/>
    </source>
</evidence>
<dbReference type="SUPFAM" id="SSF51735">
    <property type="entry name" value="NAD(P)-binding Rossmann-fold domains"/>
    <property type="match status" value="1"/>
</dbReference>
<dbReference type="Pfam" id="PF05368">
    <property type="entry name" value="NmrA"/>
    <property type="match status" value="1"/>
</dbReference>
<proteinExistence type="predicted"/>
<evidence type="ECO:0000313" key="3">
    <source>
        <dbReference type="EMBL" id="KEZ44919.1"/>
    </source>
</evidence>
<evidence type="ECO:0000259" key="2">
    <source>
        <dbReference type="Pfam" id="PF06985"/>
    </source>
</evidence>
<dbReference type="InterPro" id="IPR010730">
    <property type="entry name" value="HET"/>
</dbReference>
<reference evidence="3 4" key="1">
    <citation type="journal article" date="2014" name="Genome Announc.">
        <title>Draft genome sequence of the pathogenic fungus Scedosporium apiospermum.</title>
        <authorList>
            <person name="Vandeputte P."/>
            <person name="Ghamrawi S."/>
            <person name="Rechenmann M."/>
            <person name="Iltis A."/>
            <person name="Giraud S."/>
            <person name="Fleury M."/>
            <person name="Thornton C."/>
            <person name="Delhaes L."/>
            <person name="Meyer W."/>
            <person name="Papon N."/>
            <person name="Bouchara J.P."/>
        </authorList>
    </citation>
    <scope>NUCLEOTIDE SEQUENCE [LARGE SCALE GENOMIC DNA]</scope>
    <source>
        <strain evidence="3 4">IHEM 14462</strain>
    </source>
</reference>